<dbReference type="EMBL" id="AZGZ01000012">
    <property type="protein sequence ID" value="KZZ91962.1"/>
    <property type="molecule type" value="Genomic_DNA"/>
</dbReference>
<keyword evidence="2" id="KW-1185">Reference proteome</keyword>
<evidence type="ECO:0000313" key="1">
    <source>
        <dbReference type="EMBL" id="KZZ91962.1"/>
    </source>
</evidence>
<dbReference type="AlphaFoldDB" id="A0A167YZL0"/>
<sequence length="802" mass="91926">MSIRSCGLGRGLARRYAVTEPRNEGIWITDDLLDRTINAFSFQQKRYGSHVPGPLEARRREAKRRNFDLAAPGVANPFDFGALFGRGNCDAQDHEPAAQTQKTSLLQYLLSRFWSKTEPTEPELRDIPCPSPLEIADVDEDEVKIMTGLSKLVRNASNVNDIRESLRAKGIRLRYEPTLSRLTFALMLASFRRNKNLAIADVHEFLGDPELNATGSKNFLLLLYDMTHFVMTEEHVFGRVRCLRDYLKLGIIPVQEVEAILRYIPMTRIADDRLLRNDPKLLQAVLTSVYKGISKCPVLQLKDLDQKTLRHCFFEIHRAKSSWGILSFARDILTIVDPAGLRLDIVTWALTERMAEDFTCREALQDAEKLQSHIDYVHSIRPALPKGRFVHFITSIAENIFLEAQFEKNRKNLLRALSNILKRIDPELFEMPRMIWTNIDLPNPCRNSTFECHRSHQLFIRLWVCVAIARGSENKTMTQTHRDRRIFKSLLAALDRTTDGAQSLQILTRLHLLSEQFGVVDDEVVSQLIEQATRFEISKARRKMGAWMKTCRFMAQASALPEDEVDVPSDHPKTMTRQIFDTQQRRLEEMEKEVIYDPSHGVTLFRELDGPYSLEDMLQNWAIYTRTKQSSRTAFMNLAKVTDITNSKAVEKMLLLALAGPIPRSVLFNLLYHHQPLQIAISQATSKPQPCTSQHHPEAYLNTLHTLAVTFACAPYLTPSESWRLVHRVYKIITRHDGPIRPVMGRALVQAGIHRSLEQGQRVPLPRWGLASRTIGRLEGSEREERLNRMIIRKAAENEKTA</sequence>
<accession>A0A167YZL0</accession>
<name>A0A167YZL0_9EURO</name>
<organism evidence="1 2">
    <name type="scientific">Ascosphaera apis ARSEF 7405</name>
    <dbReference type="NCBI Taxonomy" id="392613"/>
    <lineage>
        <taxon>Eukaryota</taxon>
        <taxon>Fungi</taxon>
        <taxon>Dikarya</taxon>
        <taxon>Ascomycota</taxon>
        <taxon>Pezizomycotina</taxon>
        <taxon>Eurotiomycetes</taxon>
        <taxon>Eurotiomycetidae</taxon>
        <taxon>Onygenales</taxon>
        <taxon>Ascosphaeraceae</taxon>
        <taxon>Ascosphaera</taxon>
    </lineage>
</organism>
<dbReference type="Proteomes" id="UP000242877">
    <property type="component" value="Unassembled WGS sequence"/>
</dbReference>
<proteinExistence type="predicted"/>
<dbReference type="VEuPathDB" id="FungiDB:AAP_03181"/>
<dbReference type="OrthoDB" id="2013972at2759"/>
<reference evidence="1 2" key="1">
    <citation type="journal article" date="2016" name="Genome Biol. Evol.">
        <title>Divergent and convergent evolution of fungal pathogenicity.</title>
        <authorList>
            <person name="Shang Y."/>
            <person name="Xiao G."/>
            <person name="Zheng P."/>
            <person name="Cen K."/>
            <person name="Zhan S."/>
            <person name="Wang C."/>
        </authorList>
    </citation>
    <scope>NUCLEOTIDE SEQUENCE [LARGE SCALE GENOMIC DNA]</scope>
    <source>
        <strain evidence="1 2">ARSEF 7405</strain>
    </source>
</reference>
<evidence type="ECO:0000313" key="2">
    <source>
        <dbReference type="Proteomes" id="UP000242877"/>
    </source>
</evidence>
<protein>
    <submittedName>
        <fullName evidence="1">Uncharacterized protein</fullName>
    </submittedName>
</protein>
<gene>
    <name evidence="1" type="ORF">AAP_03181</name>
</gene>
<comment type="caution">
    <text evidence="1">The sequence shown here is derived from an EMBL/GenBank/DDBJ whole genome shotgun (WGS) entry which is preliminary data.</text>
</comment>